<feature type="region of interest" description="Disordered" evidence="1">
    <location>
        <begin position="603"/>
        <end position="647"/>
    </location>
</feature>
<dbReference type="AlphaFoldDB" id="A0A0R3RK73"/>
<dbReference type="STRING" id="1147741.A0A0R3RK73"/>
<proteinExistence type="predicted"/>
<dbReference type="SMART" id="SM00181">
    <property type="entry name" value="EGF"/>
    <property type="match status" value="5"/>
</dbReference>
<feature type="domain" description="EGF-like" evidence="3">
    <location>
        <begin position="301"/>
        <end position="335"/>
    </location>
</feature>
<accession>A0A0R3RK73</accession>
<evidence type="ECO:0000259" key="3">
    <source>
        <dbReference type="SMART" id="SM00181"/>
    </source>
</evidence>
<feature type="domain" description="EGF-like" evidence="3">
    <location>
        <begin position="418"/>
        <end position="460"/>
    </location>
</feature>
<keyword evidence="2" id="KW-1133">Transmembrane helix</keyword>
<sequence>MRKSPGIACNIAWDTGMIESPDGNPHSYMRCVSIGFGTLGMWKLESCLPGYTFQINEKRCTPAQDASHVNNKFFVIEAVIALITAQSIIAFVTVAHTYLSLDKRQIIADKECRIPVCCANGEECIGGTVCNMRTMRCSCPIGTKANLNTLSCVPSSSPFKSLQQNGYNAYSSSAGEVMATTGNNVLPNAFNVRIPPGSSCSNNEICGGGSFCSLPMKLCLCPDDMEDFEGQCQKPQRSISIPAAGKMKVIARTGLGASCSDAVRRLNGTICLDGQCRYPIPLVQEGNRCVEKLSEVGPGEMCNASKVCSRGSICHPVTPVCVCPENTVLRENSCFPFASGIRNPITNIWATAEAASTTTKVMQKFPVGIGGTGQIGVGFPCYANTDCIRDAFCKITNNSATCQCLSTHINFNGFCEKALYPGQSGCHHDVQCTVTYAASRCYAGQCICPDGFSAIEQTCKLDEQRAQVPPGGICMIDRDCKGDSKCQDGWCICPEVSMKVINGICKKVYGDSLLNNSSAVNTLTSDIAITLPPISSFSSGVASTISKISPEGTDKAGMLATFVLPITSSTVSDQQHIGDVLPINNTSQWQVIASTATVSTSLPSSVSARLPGQPRITGPPLRKPRPQTSTTPTYKTRPGNGICPTPNSVLRDESTNYLIVCNGQKPLCPPNSYCYITGYANEEYNCCNS</sequence>
<feature type="domain" description="EGF-like" evidence="3">
    <location>
        <begin position="380"/>
        <end position="416"/>
    </location>
</feature>
<evidence type="ECO:0000313" key="5">
    <source>
        <dbReference type="WBParaSite" id="EEL_0000188201-mRNA-1"/>
    </source>
</evidence>
<name>A0A0R3RK73_9BILA</name>
<keyword evidence="2" id="KW-0472">Membrane</keyword>
<feature type="domain" description="EGF-like" evidence="3">
    <location>
        <begin position="199"/>
        <end position="233"/>
    </location>
</feature>
<reference evidence="5" key="1">
    <citation type="submission" date="2017-02" db="UniProtKB">
        <authorList>
            <consortium name="WormBaseParasite"/>
        </authorList>
    </citation>
    <scope>IDENTIFICATION</scope>
</reference>
<evidence type="ECO:0000256" key="2">
    <source>
        <dbReference type="SAM" id="Phobius"/>
    </source>
</evidence>
<dbReference type="SMART" id="SM00289">
    <property type="entry name" value="WR1"/>
    <property type="match status" value="4"/>
</dbReference>
<dbReference type="InterPro" id="IPR006149">
    <property type="entry name" value="EB_dom"/>
</dbReference>
<feature type="domain" description="EGF-like" evidence="3">
    <location>
        <begin position="111"/>
        <end position="153"/>
    </location>
</feature>
<dbReference type="InterPro" id="IPR006150">
    <property type="entry name" value="Cys_repeat_1"/>
</dbReference>
<evidence type="ECO:0000256" key="1">
    <source>
        <dbReference type="SAM" id="MobiDB-lite"/>
    </source>
</evidence>
<keyword evidence="2" id="KW-0812">Transmembrane</keyword>
<evidence type="ECO:0000313" key="4">
    <source>
        <dbReference type="Proteomes" id="UP000050640"/>
    </source>
</evidence>
<dbReference type="Pfam" id="PF01683">
    <property type="entry name" value="EB"/>
    <property type="match status" value="3"/>
</dbReference>
<keyword evidence="4" id="KW-1185">Reference proteome</keyword>
<dbReference type="Proteomes" id="UP000050640">
    <property type="component" value="Unplaced"/>
</dbReference>
<dbReference type="WBParaSite" id="EEL_0000188201-mRNA-1">
    <property type="protein sequence ID" value="EEL_0000188201-mRNA-1"/>
    <property type="gene ID" value="EEL_0000188201"/>
</dbReference>
<dbReference type="PANTHER" id="PTHR45985:SF11">
    <property type="entry name" value="EGF-LIKE DOMAIN-CONTAINING PROTEIN"/>
    <property type="match status" value="1"/>
</dbReference>
<dbReference type="PANTHER" id="PTHR45985">
    <property type="match status" value="1"/>
</dbReference>
<protein>
    <submittedName>
        <fullName evidence="5">EB domain-containing protein</fullName>
    </submittedName>
</protein>
<dbReference type="InterPro" id="IPR000742">
    <property type="entry name" value="EGF"/>
</dbReference>
<dbReference type="InterPro" id="IPR052740">
    <property type="entry name" value="CE4"/>
</dbReference>
<feature type="transmembrane region" description="Helical" evidence="2">
    <location>
        <begin position="74"/>
        <end position="99"/>
    </location>
</feature>
<organism evidence="4 5">
    <name type="scientific">Elaeophora elaphi</name>
    <dbReference type="NCBI Taxonomy" id="1147741"/>
    <lineage>
        <taxon>Eukaryota</taxon>
        <taxon>Metazoa</taxon>
        <taxon>Ecdysozoa</taxon>
        <taxon>Nematoda</taxon>
        <taxon>Chromadorea</taxon>
        <taxon>Rhabditida</taxon>
        <taxon>Spirurina</taxon>
        <taxon>Spiruromorpha</taxon>
        <taxon>Filarioidea</taxon>
        <taxon>Onchocercidae</taxon>
        <taxon>Elaeophora</taxon>
    </lineage>
</organism>